<feature type="signal peptide" evidence="2">
    <location>
        <begin position="1"/>
        <end position="20"/>
    </location>
</feature>
<feature type="domain" description="Putative auto-transporter adhesin head GIN" evidence="3">
    <location>
        <begin position="44"/>
        <end position="227"/>
    </location>
</feature>
<keyword evidence="5" id="KW-1185">Reference proteome</keyword>
<feature type="compositionally biased region" description="Polar residues" evidence="1">
    <location>
        <begin position="234"/>
        <end position="243"/>
    </location>
</feature>
<organism evidence="4 5">
    <name type="scientific">Salegentibacter chungangensis</name>
    <dbReference type="NCBI Taxonomy" id="1335724"/>
    <lineage>
        <taxon>Bacteria</taxon>
        <taxon>Pseudomonadati</taxon>
        <taxon>Bacteroidota</taxon>
        <taxon>Flavobacteriia</taxon>
        <taxon>Flavobacteriales</taxon>
        <taxon>Flavobacteriaceae</taxon>
        <taxon>Salegentibacter</taxon>
    </lineage>
</organism>
<dbReference type="InterPro" id="IPR021255">
    <property type="entry name" value="DUF2807"/>
</dbReference>
<dbReference type="Proteomes" id="UP001597131">
    <property type="component" value="Unassembled WGS sequence"/>
</dbReference>
<evidence type="ECO:0000313" key="5">
    <source>
        <dbReference type="Proteomes" id="UP001597131"/>
    </source>
</evidence>
<sequence length="243" mass="25744">MKKTILILATVLLGISSANAQFFGNKRVNGNGEITTQNRNTSSYDEVSLQGSMDVELVAGTEGKLKVEAESNLQEYILTEVEAGVLKISVEKGVNLNPSRNNEIKIIVPFKDLEGVYLTGSGDIRTTDMIKASSFTMKVTGSGDMKIEVEANNLEGSVTGSGDILLRGKANDFTCNVNGSGDVKAYDLKAQNVVARISGSGDIQVYASKSLDARVAGSGDVTYRGNPEKENFKTAGSGSITSN</sequence>
<evidence type="ECO:0000259" key="3">
    <source>
        <dbReference type="Pfam" id="PF10988"/>
    </source>
</evidence>
<dbReference type="PANTHER" id="PTHR39200">
    <property type="entry name" value="HYPOTHETICAL EXPORTED PROTEIN"/>
    <property type="match status" value="1"/>
</dbReference>
<reference evidence="5" key="1">
    <citation type="journal article" date="2019" name="Int. J. Syst. Evol. Microbiol.">
        <title>The Global Catalogue of Microorganisms (GCM) 10K type strain sequencing project: providing services to taxonomists for standard genome sequencing and annotation.</title>
        <authorList>
            <consortium name="The Broad Institute Genomics Platform"/>
            <consortium name="The Broad Institute Genome Sequencing Center for Infectious Disease"/>
            <person name="Wu L."/>
            <person name="Ma J."/>
        </authorList>
    </citation>
    <scope>NUCLEOTIDE SEQUENCE [LARGE SCALE GENOMIC DNA]</scope>
    <source>
        <strain evidence="5">CCUG 64793</strain>
    </source>
</reference>
<keyword evidence="2" id="KW-0732">Signal</keyword>
<evidence type="ECO:0000256" key="2">
    <source>
        <dbReference type="SAM" id="SignalP"/>
    </source>
</evidence>
<evidence type="ECO:0000256" key="1">
    <source>
        <dbReference type="SAM" id="MobiDB-lite"/>
    </source>
</evidence>
<name>A0ABW3NUH8_9FLAO</name>
<gene>
    <name evidence="4" type="ORF">ACFQ3Q_10515</name>
</gene>
<evidence type="ECO:0000313" key="4">
    <source>
        <dbReference type="EMBL" id="MFD1096182.1"/>
    </source>
</evidence>
<dbReference type="Pfam" id="PF10988">
    <property type="entry name" value="DUF2807"/>
    <property type="match status" value="1"/>
</dbReference>
<dbReference type="EMBL" id="JBHTLI010000001">
    <property type="protein sequence ID" value="MFD1096182.1"/>
    <property type="molecule type" value="Genomic_DNA"/>
</dbReference>
<dbReference type="Gene3D" id="2.160.20.120">
    <property type="match status" value="1"/>
</dbReference>
<feature type="region of interest" description="Disordered" evidence="1">
    <location>
        <begin position="222"/>
        <end position="243"/>
    </location>
</feature>
<comment type="caution">
    <text evidence="4">The sequence shown here is derived from an EMBL/GenBank/DDBJ whole genome shotgun (WGS) entry which is preliminary data.</text>
</comment>
<accession>A0ABW3NUH8</accession>
<feature type="chain" id="PRO_5045536410" evidence="2">
    <location>
        <begin position="21"/>
        <end position="243"/>
    </location>
</feature>
<dbReference type="PANTHER" id="PTHR39200:SF1">
    <property type="entry name" value="AUTO-TRANSPORTER ADHESIN HEAD GIN DOMAIN-CONTAINING PROTEIN-RELATED"/>
    <property type="match status" value="1"/>
</dbReference>
<protein>
    <submittedName>
        <fullName evidence="4">Head GIN domain-containing protein</fullName>
    </submittedName>
</protein>
<proteinExistence type="predicted"/>
<dbReference type="RefSeq" id="WP_380745491.1">
    <property type="nucleotide sequence ID" value="NZ_JBHTLI010000001.1"/>
</dbReference>